<dbReference type="AlphaFoldDB" id="A0A1Z1M0W1"/>
<organism evidence="3">
    <name type="scientific">Dipterocladia arabiensis</name>
    <dbReference type="NCBI Taxonomy" id="2007176"/>
    <lineage>
        <taxon>Eukaryota</taxon>
        <taxon>Rhodophyta</taxon>
        <taxon>Florideophyceae</taxon>
        <taxon>Rhodymeniophycidae</taxon>
        <taxon>Ceramiales</taxon>
        <taxon>Dasyaceae</taxon>
        <taxon>Dipterocladia</taxon>
    </lineage>
</organism>
<evidence type="ECO:0000256" key="2">
    <source>
        <dbReference type="SAM" id="SignalP"/>
    </source>
</evidence>
<proteinExistence type="predicted"/>
<dbReference type="GeneID" id="33352834"/>
<feature type="chain" id="PRO_5013097003" evidence="2">
    <location>
        <begin position="27"/>
        <end position="70"/>
    </location>
</feature>
<keyword evidence="3" id="KW-0150">Chloroplast</keyword>
<evidence type="ECO:0000313" key="3">
    <source>
        <dbReference type="EMBL" id="ARW59405.1"/>
    </source>
</evidence>
<dbReference type="RefSeq" id="YP_009391261.1">
    <property type="nucleotide sequence ID" value="NC_035257.1"/>
</dbReference>
<keyword evidence="3" id="KW-0934">Plastid</keyword>
<keyword evidence="1" id="KW-0472">Membrane</keyword>
<sequence length="70" mass="8238">MIKLIWYFISLLTILLILFNSPSSNSMNNFMSQNKFLNVRSNQMLIQKFIVVSILLFIIFTILCSIYIKT</sequence>
<reference evidence="3" key="1">
    <citation type="journal article" date="2017" name="J. Phycol.">
        <title>Analysis of chloroplast genomes and a supermatrix inform reclassification of the Rhodomelaceae (Rhodophyta).</title>
        <authorList>
            <person name="Diaz-Tapia P."/>
            <person name="Maggs C.A."/>
            <person name="West J.A."/>
            <person name="Verbruggen H."/>
        </authorList>
    </citation>
    <scope>NUCLEOTIDE SEQUENCE</scope>
    <source>
        <strain evidence="3">DHO101</strain>
    </source>
</reference>
<keyword evidence="1" id="KW-1133">Transmembrane helix</keyword>
<keyword evidence="1" id="KW-0812">Transmembrane</keyword>
<dbReference type="EMBL" id="MF101408">
    <property type="protein sequence ID" value="ARW59405.1"/>
    <property type="molecule type" value="Genomic_DNA"/>
</dbReference>
<keyword evidence="2" id="KW-0732">Signal</keyword>
<name>A0A1Z1M0W1_9FLOR</name>
<evidence type="ECO:0000256" key="1">
    <source>
        <dbReference type="SAM" id="Phobius"/>
    </source>
</evidence>
<gene>
    <name evidence="3" type="primary">secG</name>
</gene>
<feature type="transmembrane region" description="Helical" evidence="1">
    <location>
        <begin position="50"/>
        <end position="68"/>
    </location>
</feature>
<geneLocation type="chloroplast" evidence="3"/>
<accession>A0A1Z1M0W1</accession>
<feature type="signal peptide" evidence="2">
    <location>
        <begin position="1"/>
        <end position="26"/>
    </location>
</feature>
<protein>
    <submittedName>
        <fullName evidence="3">Preprotein-translocase subunit g</fullName>
    </submittedName>
</protein>